<proteinExistence type="predicted"/>
<reference evidence="2 3" key="1">
    <citation type="submission" date="2023-12" db="EMBL/GenBank/DDBJ databases">
        <title>the genome sequence of Hyalangium sp. s54d21.</title>
        <authorList>
            <person name="Zhang X."/>
        </authorList>
    </citation>
    <scope>NUCLEOTIDE SEQUENCE [LARGE SCALE GENOMIC DNA]</scope>
    <source>
        <strain evidence="3">s54d21</strain>
    </source>
</reference>
<dbReference type="Proteomes" id="UP001291309">
    <property type="component" value="Unassembled WGS sequence"/>
</dbReference>
<evidence type="ECO:0000313" key="3">
    <source>
        <dbReference type="Proteomes" id="UP001291309"/>
    </source>
</evidence>
<dbReference type="EMBL" id="JAXIVS010000018">
    <property type="protein sequence ID" value="MDY7232194.1"/>
    <property type="molecule type" value="Genomic_DNA"/>
</dbReference>
<dbReference type="PROSITE" id="PS51257">
    <property type="entry name" value="PROKAR_LIPOPROTEIN"/>
    <property type="match status" value="1"/>
</dbReference>
<keyword evidence="3" id="KW-1185">Reference proteome</keyword>
<gene>
    <name evidence="2" type="ORF">SYV04_37745</name>
</gene>
<accession>A0ABU5HGB8</accession>
<evidence type="ECO:0000256" key="1">
    <source>
        <dbReference type="SAM" id="SignalP"/>
    </source>
</evidence>
<organism evidence="2 3">
    <name type="scientific">Hyalangium rubrum</name>
    <dbReference type="NCBI Taxonomy" id="3103134"/>
    <lineage>
        <taxon>Bacteria</taxon>
        <taxon>Pseudomonadati</taxon>
        <taxon>Myxococcota</taxon>
        <taxon>Myxococcia</taxon>
        <taxon>Myxococcales</taxon>
        <taxon>Cystobacterineae</taxon>
        <taxon>Archangiaceae</taxon>
        <taxon>Hyalangium</taxon>
    </lineage>
</organism>
<evidence type="ECO:0000313" key="2">
    <source>
        <dbReference type="EMBL" id="MDY7232194.1"/>
    </source>
</evidence>
<feature type="signal peptide" evidence="1">
    <location>
        <begin position="1"/>
        <end position="21"/>
    </location>
</feature>
<protein>
    <submittedName>
        <fullName evidence="2">MopE-related protein</fullName>
    </submittedName>
</protein>
<name>A0ABU5HGB8_9BACT</name>
<sequence>MKALYLSLSLVLCCVVVGAAAGCSVNFPDELPYACEQDSDCGGKGYICSALPDTRKYCCLPQVGELCNQLDDDCDGSIDELDTEPCYDGAEATRNVGTCRTGRPACGQGNIVCVGQVLPTQEVCNGKDDDCDGSVDEDFDFQSGPNNCGRCDQVCSNIQDCVAGQCVRRRETTCDNNLDDDSDTLTDCADSDCNGLPAGPGAQCISGRKGEAECSNTLNDDGDFASDGTTPLTDCADSDCDGKSCGTGCICIGGTKGEGDCGNESAPNVGIDDDGDSAANCADSDCANKACGVGCRCLNNAKTEEACDDNADNDTDTRTDCADTDCANESCGVGCLCQSLAKVEVACSDGLDNDGDGLIDCQDPQCDTQICTTGGSGAVCRRRSCTEVICNDTLDNDGDGKSDCQDPDCEGVTYSNVSNNALVCTVANGPQELNCTDNRDNDGDTLIDCRNNGPGAEPNCLTGICGVGCQNNNTVGSACNVKVETLCDDNVDNDGDGQRDCADTDCNTKSCNFLGGCVCNGTTKKETICNDRIDNDGLEGADCSDQVDCPQSTVCQKTDGSAGTCNGNRQCI</sequence>
<keyword evidence="1" id="KW-0732">Signal</keyword>
<comment type="caution">
    <text evidence="2">The sequence shown here is derived from an EMBL/GenBank/DDBJ whole genome shotgun (WGS) entry which is preliminary data.</text>
</comment>
<dbReference type="RefSeq" id="WP_321550908.1">
    <property type="nucleotide sequence ID" value="NZ_JAXIVS010000018.1"/>
</dbReference>
<feature type="chain" id="PRO_5045490262" evidence="1">
    <location>
        <begin position="22"/>
        <end position="572"/>
    </location>
</feature>